<reference evidence="2" key="1">
    <citation type="submission" date="2018-05" db="EMBL/GenBank/DDBJ databases">
        <authorList>
            <person name="Lanie J.A."/>
            <person name="Ng W.-L."/>
            <person name="Kazmierczak K.M."/>
            <person name="Andrzejewski T.M."/>
            <person name="Davidsen T.M."/>
            <person name="Wayne K.J."/>
            <person name="Tettelin H."/>
            <person name="Glass J.I."/>
            <person name="Rusch D."/>
            <person name="Podicherti R."/>
            <person name="Tsui H.-C.T."/>
            <person name="Winkler M.E."/>
        </authorList>
    </citation>
    <scope>NUCLEOTIDE SEQUENCE</scope>
</reference>
<dbReference type="Pfam" id="PF12867">
    <property type="entry name" value="DinB_2"/>
    <property type="match status" value="1"/>
</dbReference>
<proteinExistence type="predicted"/>
<accession>A0A381T266</accession>
<dbReference type="Gene3D" id="1.20.120.450">
    <property type="entry name" value="dinb family like domain"/>
    <property type="match status" value="1"/>
</dbReference>
<gene>
    <name evidence="2" type="ORF">METZ01_LOCUS62505</name>
</gene>
<protein>
    <recommendedName>
        <fullName evidence="1">DinB-like domain-containing protein</fullName>
    </recommendedName>
</protein>
<dbReference type="AlphaFoldDB" id="A0A381T266"/>
<evidence type="ECO:0000313" key="2">
    <source>
        <dbReference type="EMBL" id="SVA09651.1"/>
    </source>
</evidence>
<name>A0A381T266_9ZZZZ</name>
<dbReference type="SUPFAM" id="SSF109854">
    <property type="entry name" value="DinB/YfiT-like putative metalloenzymes"/>
    <property type="match status" value="1"/>
</dbReference>
<organism evidence="2">
    <name type="scientific">marine metagenome</name>
    <dbReference type="NCBI Taxonomy" id="408172"/>
    <lineage>
        <taxon>unclassified sequences</taxon>
        <taxon>metagenomes</taxon>
        <taxon>ecological metagenomes</taxon>
    </lineage>
</organism>
<evidence type="ECO:0000259" key="1">
    <source>
        <dbReference type="Pfam" id="PF12867"/>
    </source>
</evidence>
<dbReference type="EMBL" id="UINC01003837">
    <property type="protein sequence ID" value="SVA09651.1"/>
    <property type="molecule type" value="Genomic_DNA"/>
</dbReference>
<feature type="domain" description="DinB-like" evidence="1">
    <location>
        <begin position="18"/>
        <end position="160"/>
    </location>
</feature>
<sequence length="172" mass="19593">MASFRDPIKNGLNEYYGKLKQTLGGLTAEELLWQPSAESNHILWTVWHMARVSDRWANSTVLGNDELWIRDGWAGRLGMPEERYGRGETPGQVRDFPSVDIDLILDYFDAAHSSLLGMIDELNESDLDRDVYASYRDESFNIGWILGHILAEESQHLGQVAYIRGMQRGFDG</sequence>
<dbReference type="InterPro" id="IPR034660">
    <property type="entry name" value="DinB/YfiT-like"/>
</dbReference>
<dbReference type="InterPro" id="IPR024775">
    <property type="entry name" value="DinB-like"/>
</dbReference>